<gene>
    <name evidence="3" type="ORF">TSA1_19820</name>
</gene>
<dbReference type="InterPro" id="IPR002789">
    <property type="entry name" value="HerA_central"/>
</dbReference>
<dbReference type="SUPFAM" id="SSF52540">
    <property type="entry name" value="P-loop containing nucleoside triphosphate hydrolases"/>
    <property type="match status" value="1"/>
</dbReference>
<dbReference type="AlphaFoldDB" id="A0A2M6UDP5"/>
<dbReference type="Pfam" id="PF01935">
    <property type="entry name" value="DUF87"/>
    <property type="match status" value="1"/>
</dbReference>
<comment type="caution">
    <text evidence="3">The sequence shown here is derived from an EMBL/GenBank/DDBJ whole genome shotgun (WGS) entry which is preliminary data.</text>
</comment>
<dbReference type="PANTHER" id="PTHR30121">
    <property type="entry name" value="UNCHARACTERIZED PROTEIN YJGR-RELATED"/>
    <property type="match status" value="1"/>
</dbReference>
<dbReference type="Pfam" id="PF12696">
    <property type="entry name" value="TraG-D_C"/>
    <property type="match status" value="1"/>
</dbReference>
<dbReference type="CDD" id="cd01127">
    <property type="entry name" value="TrwB_TraG_TraD_VirD4"/>
    <property type="match status" value="1"/>
</dbReference>
<feature type="domain" description="Helicase HerA central" evidence="1">
    <location>
        <begin position="2"/>
        <end position="225"/>
    </location>
</feature>
<dbReference type="InterPro" id="IPR032689">
    <property type="entry name" value="TraG-D_C"/>
</dbReference>
<dbReference type="InterPro" id="IPR051162">
    <property type="entry name" value="T4SS_component"/>
</dbReference>
<proteinExistence type="predicted"/>
<protein>
    <submittedName>
        <fullName evidence="3">Uncharacterized protein</fullName>
    </submittedName>
</protein>
<evidence type="ECO:0000313" key="3">
    <source>
        <dbReference type="EMBL" id="PIT02750.1"/>
    </source>
</evidence>
<name>A0A2M6UDP5_9BRAD</name>
<reference evidence="3 4" key="1">
    <citation type="submission" date="2015-06" db="EMBL/GenBank/DDBJ databases">
        <title>Comparative genome analysis of nirS-carrying Bradyrhizobium sp. strains.</title>
        <authorList>
            <person name="Ishii S."/>
            <person name="Jang J."/>
            <person name="Nishizawa T."/>
            <person name="Senoo K."/>
        </authorList>
    </citation>
    <scope>NUCLEOTIDE SEQUENCE [LARGE SCALE GENOMIC DNA]</scope>
    <source>
        <strain evidence="3 4">TSA1</strain>
    </source>
</reference>
<evidence type="ECO:0000313" key="4">
    <source>
        <dbReference type="Proteomes" id="UP000228930"/>
    </source>
</evidence>
<dbReference type="Proteomes" id="UP000228930">
    <property type="component" value="Unassembled WGS sequence"/>
</dbReference>
<sequence>MPVNIDALARDRHTVIFGQTGTGKSVLLRNICAQIAAQSGGLAFLDPHGENAEAIVSLIPAARASELVYIDLANVDDFVGLNFLDGVPPKRRATAAANIVTAFVHIWGREAVGDRSQEVLRNSLLALMEAGEATLLAVLRLLRSDTYRARIVSKVKDPLVRSYWVEAFGTWDDRFRDQVIAPISNKLDACLSHPALRHILSQPRNKIDIRKIMDERRILIANLSKGSVGEHACRLFGALLVSAITSAAFSRNDIAEDRRVPFDLVLDEFSSVVTSDITTILSEARKYRLRLTLASQYLSQIPDDILAAVFGNAGTYISLRLGSDDAPEMANQFGIESQAFLDLPNFTARIRPLVDGNPGSPEYVDLLPPPNPMHDRAAQLIRNSHVRFTRKCEDVEADVKRLFYD</sequence>
<evidence type="ECO:0000259" key="1">
    <source>
        <dbReference type="Pfam" id="PF01935"/>
    </source>
</evidence>
<organism evidence="3 4">
    <name type="scientific">Bradyrhizobium nitroreducens</name>
    <dbReference type="NCBI Taxonomy" id="709803"/>
    <lineage>
        <taxon>Bacteria</taxon>
        <taxon>Pseudomonadati</taxon>
        <taxon>Pseudomonadota</taxon>
        <taxon>Alphaproteobacteria</taxon>
        <taxon>Hyphomicrobiales</taxon>
        <taxon>Nitrobacteraceae</taxon>
        <taxon>Bradyrhizobium</taxon>
    </lineage>
</organism>
<dbReference type="EMBL" id="LFJC01000003">
    <property type="protein sequence ID" value="PIT02750.1"/>
    <property type="molecule type" value="Genomic_DNA"/>
</dbReference>
<feature type="domain" description="TraD/TraG TraM recognition site" evidence="2">
    <location>
        <begin position="261"/>
        <end position="326"/>
    </location>
</feature>
<evidence type="ECO:0000259" key="2">
    <source>
        <dbReference type="Pfam" id="PF12696"/>
    </source>
</evidence>
<dbReference type="Gene3D" id="3.40.50.300">
    <property type="entry name" value="P-loop containing nucleotide triphosphate hydrolases"/>
    <property type="match status" value="2"/>
</dbReference>
<keyword evidence="4" id="KW-1185">Reference proteome</keyword>
<accession>A0A2M6UDP5</accession>
<dbReference type="InterPro" id="IPR027417">
    <property type="entry name" value="P-loop_NTPase"/>
</dbReference>
<dbReference type="PANTHER" id="PTHR30121:SF11">
    <property type="entry name" value="AAA+ ATPASE DOMAIN-CONTAINING PROTEIN"/>
    <property type="match status" value="1"/>
</dbReference>